<keyword evidence="6" id="KW-0328">Glycosyltransferase</keyword>
<dbReference type="NCBIfam" id="TIGR02073">
    <property type="entry name" value="PBP_1c"/>
    <property type="match status" value="1"/>
</dbReference>
<dbReference type="Pfam" id="PF06832">
    <property type="entry name" value="BiPBP_C"/>
    <property type="match status" value="1"/>
</dbReference>
<dbReference type="PANTHER" id="PTHR32282">
    <property type="entry name" value="BINDING PROTEIN TRANSPEPTIDASE, PUTATIVE-RELATED"/>
    <property type="match status" value="1"/>
</dbReference>
<evidence type="ECO:0000256" key="4">
    <source>
        <dbReference type="ARBA" id="ARBA00022645"/>
    </source>
</evidence>
<dbReference type="KEGG" id="gba:J421_6230"/>
<evidence type="ECO:0000313" key="17">
    <source>
        <dbReference type="Proteomes" id="UP000019151"/>
    </source>
</evidence>
<sequence>MTVLGGFVRRLRILRRLRGSPVPLGTKDGRHGLRNLRSLRIVVAVAVPVAAATWIAWPLPDDLLSHDRATGVTIVDRDGAVLRATRAADGTDASWVPYDRIDPDVITAFVAVEDRRFWEHHGIDARAVLRAAWRNVRARRVSSGASTITMQLARLLRPRGRSAAGKVAQALWALRLEAHVGKQRILEEYLNRVQLGQGTAGVGAASAAYFGASASELSLAQAALLAGIAHAPSRDNPHASPARARAARLLALRRLRRLGLTDSETVARARVEPLVVPPRVAPFLAPHFTTRVLAWSTADRRGAPIRTSLDLGLQMELEGEVRHTVDMLGDRGVRQAAAVVLDNASGEVLAWVGSPDFWSSDDGQTDMVMSPRQPGSALKPFLYGLAFDRGYTAATVLPDVPKAYPTATGPYAPRDYDRRFRGPVRAREALASSYNVPAVELASRLGAGALLQTLHLAGFASLGRDAEHYGLGLALGNGDVTLVELANGYRALANGGVWRPWTWRAGAAGEPRRVLSPLASALVLDILQDASARIPGFGVSTPFDFPFPVAVKTGTSRHFTDNWAVGATARFTVAVWAGNFSGQPMQGVSGVTGAGPLLHRAVMAASRRVSPGTLPSPESLGAERVAVCRLSGLRATDACARLDEWFAPGTAPTRADDWERGGVVVLPDEYAAWARNGAHPAGDGPTLPATRPGTRAVPATRAASLGISRFRILSPLDGDRYAIPVGVEARYATIGLRAAGPGAAHVTWTVDGVRHDGERWALVPGAHEIVAASARGDTARARVEVTP</sequence>
<dbReference type="AlphaFoldDB" id="W0RTZ2"/>
<evidence type="ECO:0000256" key="3">
    <source>
        <dbReference type="ARBA" id="ARBA00007739"/>
    </source>
</evidence>
<dbReference type="InterPro" id="IPR001460">
    <property type="entry name" value="PCN-bd_Tpept"/>
</dbReference>
<evidence type="ECO:0000256" key="2">
    <source>
        <dbReference type="ARBA" id="ARBA00007090"/>
    </source>
</evidence>
<dbReference type="InterPro" id="IPR050396">
    <property type="entry name" value="Glycosyltr_51/Transpeptidase"/>
</dbReference>
<dbReference type="GO" id="GO:0006508">
    <property type="term" value="P:proteolysis"/>
    <property type="evidence" value="ECO:0007669"/>
    <property type="project" value="UniProtKB-KW"/>
</dbReference>
<dbReference type="GO" id="GO:0030288">
    <property type="term" value="C:outer membrane-bounded periplasmic space"/>
    <property type="evidence" value="ECO:0007669"/>
    <property type="project" value="TreeGrafter"/>
</dbReference>
<dbReference type="InterPro" id="IPR009647">
    <property type="entry name" value="PBP_C"/>
</dbReference>
<dbReference type="InterPro" id="IPR001264">
    <property type="entry name" value="Glyco_trans_51"/>
</dbReference>
<dbReference type="InParanoid" id="W0RTZ2"/>
<comment type="similarity">
    <text evidence="3">In the N-terminal section; belongs to the glycosyltransferase 51 family.</text>
</comment>
<dbReference type="Pfam" id="PF00905">
    <property type="entry name" value="Transpeptidase"/>
    <property type="match status" value="1"/>
</dbReference>
<feature type="domain" description="Penicillin-binding C-terminal" evidence="15">
    <location>
        <begin position="705"/>
        <end position="782"/>
    </location>
</feature>
<evidence type="ECO:0000313" key="16">
    <source>
        <dbReference type="EMBL" id="AHG93765.1"/>
    </source>
</evidence>
<dbReference type="SUPFAM" id="SSF53955">
    <property type="entry name" value="Lysozyme-like"/>
    <property type="match status" value="1"/>
</dbReference>
<accession>W0RTZ2</accession>
<dbReference type="SUPFAM" id="SSF56601">
    <property type="entry name" value="beta-lactamase/transpeptidase-like"/>
    <property type="match status" value="1"/>
</dbReference>
<protein>
    <recommendedName>
        <fullName evidence="10">peptidoglycan glycosyltransferase</fullName>
        <ecNumber evidence="10">2.4.99.28</ecNumber>
    </recommendedName>
</protein>
<feature type="domain" description="Penicillin-binding protein transpeptidase" evidence="13">
    <location>
        <begin position="337"/>
        <end position="566"/>
    </location>
</feature>
<dbReference type="InterPro" id="IPR011815">
    <property type="entry name" value="PBP_1c"/>
</dbReference>
<comment type="similarity">
    <text evidence="2">In the C-terminal section; belongs to the transpeptidase family.</text>
</comment>
<evidence type="ECO:0000256" key="9">
    <source>
        <dbReference type="ARBA" id="ARBA00023268"/>
    </source>
</evidence>
<dbReference type="eggNOG" id="COG4953">
    <property type="taxonomic scope" value="Bacteria"/>
</dbReference>
<dbReference type="Gene3D" id="3.40.710.10">
    <property type="entry name" value="DD-peptidase/beta-lactamase superfamily"/>
    <property type="match status" value="1"/>
</dbReference>
<dbReference type="GO" id="GO:0004180">
    <property type="term" value="F:carboxypeptidase activity"/>
    <property type="evidence" value="ECO:0007669"/>
    <property type="project" value="UniProtKB-KW"/>
</dbReference>
<keyword evidence="17" id="KW-1185">Reference proteome</keyword>
<evidence type="ECO:0000259" key="14">
    <source>
        <dbReference type="Pfam" id="PF00912"/>
    </source>
</evidence>
<feature type="domain" description="Glycosyl transferase family 51" evidence="14">
    <location>
        <begin position="89"/>
        <end position="254"/>
    </location>
</feature>
<feature type="transmembrane region" description="Helical" evidence="12">
    <location>
        <begin position="39"/>
        <end position="57"/>
    </location>
</feature>
<evidence type="ECO:0000259" key="13">
    <source>
        <dbReference type="Pfam" id="PF00905"/>
    </source>
</evidence>
<dbReference type="Proteomes" id="UP000019151">
    <property type="component" value="Plasmid 2"/>
</dbReference>
<keyword evidence="12" id="KW-0472">Membrane</keyword>
<keyword evidence="12" id="KW-1133">Transmembrane helix</keyword>
<keyword evidence="8" id="KW-0378">Hydrolase</keyword>
<evidence type="ECO:0000256" key="5">
    <source>
        <dbReference type="ARBA" id="ARBA00022670"/>
    </source>
</evidence>
<geneLocation type="plasmid" evidence="16 17">
    <name>2</name>
</geneLocation>
<evidence type="ECO:0000256" key="10">
    <source>
        <dbReference type="ARBA" id="ARBA00044770"/>
    </source>
</evidence>
<dbReference type="PANTHER" id="PTHR32282:SF15">
    <property type="entry name" value="PENICILLIN-BINDING PROTEIN 1C"/>
    <property type="match status" value="1"/>
</dbReference>
<proteinExistence type="inferred from homology"/>
<dbReference type="GO" id="GO:0008955">
    <property type="term" value="F:peptidoglycan glycosyltransferase activity"/>
    <property type="evidence" value="ECO:0007669"/>
    <property type="project" value="UniProtKB-EC"/>
</dbReference>
<keyword evidence="5" id="KW-0645">Protease</keyword>
<dbReference type="InterPro" id="IPR023346">
    <property type="entry name" value="Lysozyme-like_dom_sf"/>
</dbReference>
<gene>
    <name evidence="16" type="ORF">J421_6230</name>
</gene>
<evidence type="ECO:0000256" key="1">
    <source>
        <dbReference type="ARBA" id="ARBA00004752"/>
    </source>
</evidence>
<keyword evidence="7" id="KW-0808">Transferase</keyword>
<dbReference type="InterPro" id="IPR012338">
    <property type="entry name" value="Beta-lactam/transpept-like"/>
</dbReference>
<evidence type="ECO:0000259" key="15">
    <source>
        <dbReference type="Pfam" id="PF06832"/>
    </source>
</evidence>
<organism evidence="16 17">
    <name type="scientific">Gemmatirosa kalamazoonensis</name>
    <dbReference type="NCBI Taxonomy" id="861299"/>
    <lineage>
        <taxon>Bacteria</taxon>
        <taxon>Pseudomonadati</taxon>
        <taxon>Gemmatimonadota</taxon>
        <taxon>Gemmatimonadia</taxon>
        <taxon>Gemmatimonadales</taxon>
        <taxon>Gemmatimonadaceae</taxon>
        <taxon>Gemmatirosa</taxon>
    </lineage>
</organism>
<reference evidence="16 17" key="1">
    <citation type="journal article" date="2014" name="Genome Announc.">
        <title>Genome Sequence and Methylome of Soil Bacterium Gemmatirosa kalamazoonensis KBS708T, a Member of the Rarely Cultivated Gemmatimonadetes Phylum.</title>
        <authorList>
            <person name="Debruyn J.M."/>
            <person name="Radosevich M."/>
            <person name="Wommack K.E."/>
            <person name="Polson S.W."/>
            <person name="Hauser L.J."/>
            <person name="Fawaz M.N."/>
            <person name="Korlach J."/>
            <person name="Tsai Y.C."/>
        </authorList>
    </citation>
    <scope>NUCLEOTIDE SEQUENCE [LARGE SCALE GENOMIC DNA]</scope>
    <source>
        <strain evidence="16 17">KBS708</strain>
        <plasmid evidence="17">Plasmid 2</plasmid>
    </source>
</reference>
<comment type="catalytic activity">
    <reaction evidence="11">
        <text>[GlcNAc-(1-&gt;4)-Mur2Ac(oyl-L-Ala-gamma-D-Glu-L-Lys-D-Ala-D-Ala)](n)-di-trans,octa-cis-undecaprenyl diphosphate + beta-D-GlcNAc-(1-&gt;4)-Mur2Ac(oyl-L-Ala-gamma-D-Glu-L-Lys-D-Ala-D-Ala)-di-trans,octa-cis-undecaprenyl diphosphate = [GlcNAc-(1-&gt;4)-Mur2Ac(oyl-L-Ala-gamma-D-Glu-L-Lys-D-Ala-D-Ala)](n+1)-di-trans,octa-cis-undecaprenyl diphosphate + di-trans,octa-cis-undecaprenyl diphosphate + H(+)</text>
        <dbReference type="Rhea" id="RHEA:23708"/>
        <dbReference type="Rhea" id="RHEA-COMP:9602"/>
        <dbReference type="Rhea" id="RHEA-COMP:9603"/>
        <dbReference type="ChEBI" id="CHEBI:15378"/>
        <dbReference type="ChEBI" id="CHEBI:58405"/>
        <dbReference type="ChEBI" id="CHEBI:60033"/>
        <dbReference type="ChEBI" id="CHEBI:78435"/>
        <dbReference type="EC" id="2.4.99.28"/>
    </reaction>
</comment>
<evidence type="ECO:0000256" key="11">
    <source>
        <dbReference type="ARBA" id="ARBA00049902"/>
    </source>
</evidence>
<dbReference type="EMBL" id="CP007130">
    <property type="protein sequence ID" value="AHG93765.1"/>
    <property type="molecule type" value="Genomic_DNA"/>
</dbReference>
<keyword evidence="4" id="KW-0121">Carboxypeptidase</keyword>
<dbReference type="HOGENOM" id="CLU_006354_7_1_0"/>
<dbReference type="EC" id="2.4.99.28" evidence="10"/>
<name>W0RTZ2_9BACT</name>
<dbReference type="PATRIC" id="fig|861299.3.peg.6295"/>
<comment type="pathway">
    <text evidence="1">Cell wall biogenesis; peptidoglycan biosynthesis.</text>
</comment>
<keyword evidence="9" id="KW-0511">Multifunctional enzyme</keyword>
<evidence type="ECO:0000256" key="6">
    <source>
        <dbReference type="ARBA" id="ARBA00022676"/>
    </source>
</evidence>
<keyword evidence="12" id="KW-0812">Transmembrane</keyword>
<keyword evidence="16" id="KW-0614">Plasmid</keyword>
<evidence type="ECO:0000256" key="8">
    <source>
        <dbReference type="ARBA" id="ARBA00022801"/>
    </source>
</evidence>
<dbReference type="Pfam" id="PF00912">
    <property type="entry name" value="Transgly"/>
    <property type="match status" value="1"/>
</dbReference>
<evidence type="ECO:0000256" key="12">
    <source>
        <dbReference type="SAM" id="Phobius"/>
    </source>
</evidence>
<dbReference type="GO" id="GO:0009252">
    <property type="term" value="P:peptidoglycan biosynthetic process"/>
    <property type="evidence" value="ECO:0007669"/>
    <property type="project" value="InterPro"/>
</dbReference>
<dbReference type="GO" id="GO:0008658">
    <property type="term" value="F:penicillin binding"/>
    <property type="evidence" value="ECO:0007669"/>
    <property type="project" value="InterPro"/>
</dbReference>
<evidence type="ECO:0000256" key="7">
    <source>
        <dbReference type="ARBA" id="ARBA00022679"/>
    </source>
</evidence>
<dbReference type="InterPro" id="IPR036950">
    <property type="entry name" value="PBP_transglycosylase"/>
</dbReference>
<dbReference type="Gene3D" id="1.10.3810.10">
    <property type="entry name" value="Biosynthetic peptidoglycan transglycosylase-like"/>
    <property type="match status" value="1"/>
</dbReference>